<evidence type="ECO:0000256" key="1">
    <source>
        <dbReference type="ARBA" id="ARBA00004651"/>
    </source>
</evidence>
<reference evidence="11 12" key="1">
    <citation type="journal article" date="2017" name="Front. Microbiol.">
        <title>Labilibaculum manganireducens gen. nov., sp. nov. and Labilibaculum filiforme sp. nov., Novel Bacteroidetes Isolated from Subsurface Sediments of the Baltic Sea.</title>
        <authorList>
            <person name="Vandieken V."/>
            <person name="Marshall I.P."/>
            <person name="Niemann H."/>
            <person name="Engelen B."/>
            <person name="Cypionka H."/>
        </authorList>
    </citation>
    <scope>NUCLEOTIDE SEQUENCE [LARGE SCALE GENOMIC DNA]</scope>
    <source>
        <strain evidence="11 12">59.10-2M</strain>
    </source>
</reference>
<dbReference type="PANTHER" id="PTHR47371:SF3">
    <property type="entry name" value="PHOSPHOGLYCEROL TRANSFERASE I"/>
    <property type="match status" value="1"/>
</dbReference>
<dbReference type="RefSeq" id="WP_101308927.1">
    <property type="nucleotide sequence ID" value="NZ_MVDE01000006.1"/>
</dbReference>
<organism evidence="11 12">
    <name type="scientific">Labilibaculum manganireducens</name>
    <dbReference type="NCBI Taxonomy" id="1940525"/>
    <lineage>
        <taxon>Bacteria</taxon>
        <taxon>Pseudomonadati</taxon>
        <taxon>Bacteroidota</taxon>
        <taxon>Bacteroidia</taxon>
        <taxon>Marinilabiliales</taxon>
        <taxon>Marinifilaceae</taxon>
        <taxon>Labilibaculum</taxon>
    </lineage>
</organism>
<dbReference type="EMBL" id="MVDE01000006">
    <property type="protein sequence ID" value="PKQ67916.1"/>
    <property type="molecule type" value="Genomic_DNA"/>
</dbReference>
<dbReference type="Gene3D" id="3.30.1120.80">
    <property type="match status" value="1"/>
</dbReference>
<dbReference type="SUPFAM" id="SSF53649">
    <property type="entry name" value="Alkaline phosphatase-like"/>
    <property type="match status" value="1"/>
</dbReference>
<keyword evidence="7" id="KW-0479">Metal-binding</keyword>
<feature type="active site" evidence="6">
    <location>
        <position position="313"/>
    </location>
</feature>
<dbReference type="GO" id="GO:0046872">
    <property type="term" value="F:metal ion binding"/>
    <property type="evidence" value="ECO:0007669"/>
    <property type="project" value="UniProtKB-KW"/>
</dbReference>
<feature type="binding site" evidence="8">
    <location>
        <position position="273"/>
    </location>
    <ligand>
        <name>Mn(2+)</name>
        <dbReference type="ChEBI" id="CHEBI:29035"/>
    </ligand>
</feature>
<dbReference type="InterPro" id="IPR050448">
    <property type="entry name" value="OpgB/LTA_synthase_biosynth"/>
</dbReference>
<comment type="caution">
    <text evidence="11">The sequence shown here is derived from an EMBL/GenBank/DDBJ whole genome shotgun (WGS) entry which is preliminary data.</text>
</comment>
<dbReference type="GO" id="GO:0005886">
    <property type="term" value="C:plasma membrane"/>
    <property type="evidence" value="ECO:0007669"/>
    <property type="project" value="UniProtKB-SubCell"/>
</dbReference>
<feature type="binding site" evidence="7">
    <location>
        <position position="428"/>
    </location>
    <ligand>
        <name>substrate</name>
    </ligand>
</feature>
<proteinExistence type="predicted"/>
<evidence type="ECO:0000256" key="7">
    <source>
        <dbReference type="PIRSR" id="PIRSR005091-2"/>
    </source>
</evidence>
<evidence type="ECO:0000256" key="9">
    <source>
        <dbReference type="SAM" id="Phobius"/>
    </source>
</evidence>
<feature type="transmembrane region" description="Helical" evidence="9">
    <location>
        <begin position="132"/>
        <end position="153"/>
    </location>
</feature>
<feature type="transmembrane region" description="Helical" evidence="9">
    <location>
        <begin position="81"/>
        <end position="99"/>
    </location>
</feature>
<feature type="binding site" evidence="8">
    <location>
        <position position="482"/>
    </location>
    <ligand>
        <name>Mn(2+)</name>
        <dbReference type="ChEBI" id="CHEBI:29035"/>
    </ligand>
</feature>
<comment type="subcellular location">
    <subcellularLocation>
        <location evidence="1">Cell membrane</location>
        <topology evidence="1">Multi-pass membrane protein</topology>
    </subcellularLocation>
</comment>
<gene>
    <name evidence="11" type="ORF">BZG01_05995</name>
</gene>
<evidence type="ECO:0000256" key="3">
    <source>
        <dbReference type="ARBA" id="ARBA00022692"/>
    </source>
</evidence>
<dbReference type="CDD" id="cd16015">
    <property type="entry name" value="LTA_synthase"/>
    <property type="match status" value="1"/>
</dbReference>
<dbReference type="InterPro" id="IPR000917">
    <property type="entry name" value="Sulfatase_N"/>
</dbReference>
<dbReference type="AlphaFoldDB" id="A0A2N3IC80"/>
<dbReference type="PIRSF" id="PIRSF005091">
    <property type="entry name" value="Mmb_sulf_HI1246"/>
    <property type="match status" value="1"/>
</dbReference>
<dbReference type="InterPro" id="IPR012160">
    <property type="entry name" value="LtaS-like"/>
</dbReference>
<keyword evidence="7" id="KW-0464">Manganese</keyword>
<evidence type="ECO:0000256" key="8">
    <source>
        <dbReference type="PIRSR" id="PIRSR005091-3"/>
    </source>
</evidence>
<evidence type="ECO:0000256" key="2">
    <source>
        <dbReference type="ARBA" id="ARBA00022475"/>
    </source>
</evidence>
<dbReference type="PANTHER" id="PTHR47371">
    <property type="entry name" value="LIPOTEICHOIC ACID SYNTHASE"/>
    <property type="match status" value="1"/>
</dbReference>
<evidence type="ECO:0000256" key="4">
    <source>
        <dbReference type="ARBA" id="ARBA00022989"/>
    </source>
</evidence>
<feature type="transmembrane region" description="Helical" evidence="9">
    <location>
        <begin position="174"/>
        <end position="202"/>
    </location>
</feature>
<evidence type="ECO:0000256" key="6">
    <source>
        <dbReference type="PIRSR" id="PIRSR005091-1"/>
    </source>
</evidence>
<protein>
    <recommendedName>
        <fullName evidence="10">Sulfatase N-terminal domain-containing protein</fullName>
    </recommendedName>
</protein>
<evidence type="ECO:0000256" key="5">
    <source>
        <dbReference type="ARBA" id="ARBA00023136"/>
    </source>
</evidence>
<feature type="binding site" evidence="8">
    <location>
        <position position="483"/>
    </location>
    <ligand>
        <name>Mn(2+)</name>
        <dbReference type="ChEBI" id="CHEBI:29035"/>
    </ligand>
</feature>
<keyword evidence="5 9" id="KW-0472">Membrane</keyword>
<sequence length="610" mass="69685">MKNRLFYLLSAGLFWLAFFFVFRLLFVLYQWDLLEGQSFFEIAKAFVSGARHDLSLMGYILLLSGLILTVTFWLPAKKLKGLFTVIYSVVGLIFIMILIPNLELYRNWGFHLDATVLSYLKTPKEAMASTTLSTHLLLFVLFILTSTASYICLRKFVIVKLEKIKPINYKWIPVLLFITAGMIIPIRGGFGIAPMNVGFVYFSQSTFANHAAVNPVWNFSYSLKKIGKDGKQFKFLKEDQLKSAIAGLKCNPNSDRLQVIKAKKPNVVVVMLESFTSKAIGSLGGYQGATPNFDELTKEGVLFSNFYAIGDRSKIGIVGLLSGYPSLPQRSVISYTKKTQSIPSLCRKFTKQNYSSAFYYGGDIRFANINSYLMNTGFDRLVTMFDFSEDLYNSKWGVHDEYVFERLLKDIKSETKPFFKVYFTLSSHEPFDVPMEKVIKGNSEDERFLNSVNYTDRCLGKFIADFKKTEAWENTILILVADHGTRYIDKSVPSDFIKYQIPMLWLGGALNQKNLVVDKFGCQPDMANTLLSQLDINADEFIFGKDLLAADQKGYAYFDYNNGFGYIDEKERSVFDLTSNKYVHEEGESANNRENWKALLQYLNEDFRAR</sequence>
<keyword evidence="3 9" id="KW-0812">Transmembrane</keyword>
<name>A0A2N3IC80_9BACT</name>
<dbReference type="Gene3D" id="3.40.720.10">
    <property type="entry name" value="Alkaline Phosphatase, subunit A"/>
    <property type="match status" value="1"/>
</dbReference>
<accession>A0A2N3IC80</accession>
<dbReference type="Proteomes" id="UP000233618">
    <property type="component" value="Unassembled WGS sequence"/>
</dbReference>
<evidence type="ECO:0000313" key="11">
    <source>
        <dbReference type="EMBL" id="PKQ67916.1"/>
    </source>
</evidence>
<evidence type="ECO:0000259" key="10">
    <source>
        <dbReference type="Pfam" id="PF00884"/>
    </source>
</evidence>
<keyword evidence="12" id="KW-1185">Reference proteome</keyword>
<keyword evidence="2" id="KW-1003">Cell membrane</keyword>
<evidence type="ECO:0000313" key="12">
    <source>
        <dbReference type="Proteomes" id="UP000233618"/>
    </source>
</evidence>
<keyword evidence="4 9" id="KW-1133">Transmembrane helix</keyword>
<dbReference type="InterPro" id="IPR017850">
    <property type="entry name" value="Alkaline_phosphatase_core_sf"/>
</dbReference>
<feature type="transmembrane region" description="Helical" evidence="9">
    <location>
        <begin position="56"/>
        <end position="74"/>
    </location>
</feature>
<feature type="transmembrane region" description="Helical" evidence="9">
    <location>
        <begin position="7"/>
        <end position="31"/>
    </location>
</feature>
<dbReference type="Pfam" id="PF00884">
    <property type="entry name" value="Sulfatase"/>
    <property type="match status" value="1"/>
</dbReference>
<feature type="domain" description="Sulfatase N-terminal" evidence="10">
    <location>
        <begin position="265"/>
        <end position="536"/>
    </location>
</feature>